<organism evidence="1 2">
    <name type="scientific">Emticicia aquatica</name>
    <dbReference type="NCBI Taxonomy" id="1681835"/>
    <lineage>
        <taxon>Bacteria</taxon>
        <taxon>Pseudomonadati</taxon>
        <taxon>Bacteroidota</taxon>
        <taxon>Cytophagia</taxon>
        <taxon>Cytophagales</taxon>
        <taxon>Leadbetterellaceae</taxon>
        <taxon>Emticicia</taxon>
    </lineage>
</organism>
<evidence type="ECO:0000313" key="2">
    <source>
        <dbReference type="Proteomes" id="UP000837932"/>
    </source>
</evidence>
<reference evidence="1" key="1">
    <citation type="submission" date="2021-12" db="EMBL/GenBank/DDBJ databases">
        <authorList>
            <person name="Rodrigo-Torres L."/>
            <person name="Arahal R. D."/>
            <person name="Lucena T."/>
        </authorList>
    </citation>
    <scope>NUCLEOTIDE SEQUENCE</scope>
    <source>
        <strain evidence="1">CECT 8858</strain>
    </source>
</reference>
<dbReference type="PANTHER" id="PTHR39186:SF1">
    <property type="entry name" value="DUF2071 DOMAIN-CONTAINING PROTEIN"/>
    <property type="match status" value="1"/>
</dbReference>
<sequence>MRIFALIRQFLHYFINKILIPSKMSGKTFLKAQWSNLVMANYEISPEILKKYLPYKTELDTWNNRCYVSLVGFQFLETKVLGIKFPFHTNFDEVNLRFYVRYKDNGQWKRGVVFIKEIVPKFMITLVANTLYNEKYATHPCKHHIQKTDGELFVKYLWKSKSGWNHIQVSADSGILPIEKGSEEEFITEHYWGYAGFSAQKTNEYQVEHPRWNIHPVKNYHILCNFKELYGDDFAFLKGTQPTSVLLAEGSEVSVFKGQTIV</sequence>
<comment type="caution">
    <text evidence="1">The sequence shown here is derived from an EMBL/GenBank/DDBJ whole genome shotgun (WGS) entry which is preliminary data.</text>
</comment>
<accession>A0ABM9APF7</accession>
<evidence type="ECO:0008006" key="3">
    <source>
        <dbReference type="Google" id="ProtNLM"/>
    </source>
</evidence>
<dbReference type="InterPro" id="IPR018644">
    <property type="entry name" value="DUF2071"/>
</dbReference>
<gene>
    <name evidence="1" type="ORF">EMA8858_01847</name>
</gene>
<dbReference type="PANTHER" id="PTHR39186">
    <property type="entry name" value="DUF2071 FAMILY PROTEIN"/>
    <property type="match status" value="1"/>
</dbReference>
<keyword evidence="2" id="KW-1185">Reference proteome</keyword>
<protein>
    <recommendedName>
        <fullName evidence="3">DUF2071 domain-containing protein</fullName>
    </recommendedName>
</protein>
<proteinExistence type="predicted"/>
<dbReference type="Proteomes" id="UP000837932">
    <property type="component" value="Unassembled WGS sequence"/>
</dbReference>
<evidence type="ECO:0000313" key="1">
    <source>
        <dbReference type="EMBL" id="CAH0995722.1"/>
    </source>
</evidence>
<dbReference type="EMBL" id="CAKLPY010000001">
    <property type="protein sequence ID" value="CAH0995722.1"/>
    <property type="molecule type" value="Genomic_DNA"/>
</dbReference>
<dbReference type="Pfam" id="PF09844">
    <property type="entry name" value="DUF2071"/>
    <property type="match status" value="1"/>
</dbReference>
<name>A0ABM9APF7_9BACT</name>